<organism evidence="1">
    <name type="scientific">viral metagenome</name>
    <dbReference type="NCBI Taxonomy" id="1070528"/>
    <lineage>
        <taxon>unclassified sequences</taxon>
        <taxon>metagenomes</taxon>
        <taxon>organismal metagenomes</taxon>
    </lineage>
</organism>
<dbReference type="EMBL" id="MN740809">
    <property type="protein sequence ID" value="QHU12789.1"/>
    <property type="molecule type" value="Genomic_DNA"/>
</dbReference>
<proteinExistence type="predicted"/>
<sequence length="106" mass="11613">MSESGSTDAKQCPWCSRWSLKDAACDYVFSCGLDFRGKFHVGAGCGRTWCWRCGKKYCSPYHDPTTGQKLGSAKDSHSTTCCAAEDGFKQEEFCGGGCSSHCGKRW</sequence>
<reference evidence="1" key="1">
    <citation type="journal article" date="2020" name="Nature">
        <title>Giant virus diversity and host interactions through global metagenomics.</title>
        <authorList>
            <person name="Schulz F."/>
            <person name="Roux S."/>
            <person name="Paez-Espino D."/>
            <person name="Jungbluth S."/>
            <person name="Walsh D.A."/>
            <person name="Denef V.J."/>
            <person name="McMahon K.D."/>
            <person name="Konstantinidis K.T."/>
            <person name="Eloe-Fadrosh E.A."/>
            <person name="Kyrpides N.C."/>
            <person name="Woyke T."/>
        </authorList>
    </citation>
    <scope>NUCLEOTIDE SEQUENCE</scope>
    <source>
        <strain evidence="1">GVMAG-S-1101172-89</strain>
    </source>
</reference>
<evidence type="ECO:0000313" key="1">
    <source>
        <dbReference type="EMBL" id="QHU12789.1"/>
    </source>
</evidence>
<name>A0A6C0K4Z1_9ZZZZ</name>
<dbReference type="AlphaFoldDB" id="A0A6C0K4Z1"/>
<protein>
    <submittedName>
        <fullName evidence="1">Uncharacterized protein</fullName>
    </submittedName>
</protein>
<accession>A0A6C0K4Z1</accession>